<dbReference type="EMBL" id="SHPO01000020">
    <property type="protein sequence ID" value="TCD78002.1"/>
    <property type="molecule type" value="Genomic_DNA"/>
</dbReference>
<feature type="domain" description="DNA methylase adenine-specific" evidence="3">
    <location>
        <begin position="256"/>
        <end position="537"/>
    </location>
</feature>
<dbReference type="PANTHER" id="PTHR42998">
    <property type="entry name" value="TYPE I RESTRICTION ENZYME HINDVIIP M PROTEIN-RELATED"/>
    <property type="match status" value="1"/>
</dbReference>
<dbReference type="InterPro" id="IPR029063">
    <property type="entry name" value="SAM-dependent_MTases_sf"/>
</dbReference>
<dbReference type="Gene3D" id="3.90.220.20">
    <property type="entry name" value="DNA methylase specificity domains"/>
    <property type="match status" value="1"/>
</dbReference>
<organism evidence="5 6">
    <name type="scientific">Bifidobacterium longum subsp. longum</name>
    <dbReference type="NCBI Taxonomy" id="1679"/>
    <lineage>
        <taxon>Bacteria</taxon>
        <taxon>Bacillati</taxon>
        <taxon>Actinomycetota</taxon>
        <taxon>Actinomycetes</taxon>
        <taxon>Bifidobacteriales</taxon>
        <taxon>Bifidobacteriaceae</taxon>
        <taxon>Bifidobacterium</taxon>
    </lineage>
</organism>
<keyword evidence="2" id="KW-0238">DNA-binding</keyword>
<dbReference type="Gene3D" id="3.40.50.150">
    <property type="entry name" value="Vaccinia Virus protein VP39"/>
    <property type="match status" value="1"/>
</dbReference>
<reference evidence="5 6" key="1">
    <citation type="journal article" date="2018" name="Sci. Rep.">
        <title>Genomic diversity and distribution of Bifidobacterium longum subsp. longum across the human lifespan.</title>
        <authorList>
            <person name="Odamaki T."/>
            <person name="Bottacini F."/>
            <person name="Kato K."/>
            <person name="Mitsuyama E."/>
            <person name="Yoshida K."/>
            <person name="Horigome A."/>
            <person name="Xiao J.Z."/>
            <person name="van Sinderen D."/>
        </authorList>
    </citation>
    <scope>NUCLEOTIDE SEQUENCE [LARGE SCALE GENOMIC DNA]</scope>
    <source>
        <strain evidence="5 6">MCC10004</strain>
    </source>
</reference>
<evidence type="ECO:0000256" key="1">
    <source>
        <dbReference type="ARBA" id="ARBA00022747"/>
    </source>
</evidence>
<dbReference type="AlphaFoldDB" id="A0A0M0VP51"/>
<dbReference type="InterPro" id="IPR029464">
    <property type="entry name" value="HSDR_N"/>
</dbReference>
<dbReference type="SUPFAM" id="SSF116734">
    <property type="entry name" value="DNA methylase specificity domain"/>
    <property type="match status" value="1"/>
</dbReference>
<dbReference type="SUPFAM" id="SSF53335">
    <property type="entry name" value="S-adenosyl-L-methionine-dependent methyltransferases"/>
    <property type="match status" value="1"/>
</dbReference>
<dbReference type="CDD" id="cd02440">
    <property type="entry name" value="AdoMet_MTases"/>
    <property type="match status" value="1"/>
</dbReference>
<sequence length="767" mass="85982">MPYLRSLGYSEKEMRFENPITVQAGSRKVTLYSDIEILVDGRPEIIIDAKKPSHTINDTDVLQVTSYAKLVDVQSAYCAFVTNGHDLKGVNVSTGAAMPGIPSKNQLISSLSRRPKNILTGIQLREVRSTLVTIMSQDVLYRVIKECKDIIEKQALIRSDQSFKEMTKILLVKMNEERRALKEARENRFSRQWLQVSAEASGAQQLEVFRKLFEEATNKYSGIYDDDDVSIQIKDEDALLKVVDRLEPFSFLGTGDDIKGAVYEIFLKTTLRGEFDQYFTPRELVDYIVEASDPQYGERFVDPAAGSGGFLIKAFTHVNQVLQTSGRPAHDILVDERELVEKHIWGQEADYDLHVLTKINMIMHGDGWNNIYQGDSLLGGHLPYGTFDLVLENPPFTTSYGNKAVLKNYETAFGRDSQELDILFVELSIRLLKPGGRMFIILPEGLLNLPAYRDFRDWLLGKVWLSQTISLPAGAFQPFGRSASKTCILAVIKKDATSAPPKYVFGAVANNIGYDTGKTTYKALERNDLVDILKESQEFFSGVHQIGRDGSVAAWCPQSDINTERIDAGRILSGAQNEDGCTPLGEMFDVKSDFTPLNTDSLYSYLEVPWISDIHGCIQRIDSVKGSDLTASRLRALDSGDIYLTRINPRKKRIGIVPTDAPHPVMVSGEVYTLKWKDNNHLPYESRYAIIPILRSDAITQQICNLSTGSSSSRARISVDSLKELQIPTHLLGNRHIAEEQSKNIQIATDAYWNAINSVNHVMESIL</sequence>
<feature type="domain" description="Type I restriction enzyme R protein N-terminal" evidence="4">
    <location>
        <begin position="6"/>
        <end position="94"/>
    </location>
</feature>
<evidence type="ECO:0000313" key="6">
    <source>
        <dbReference type="Proteomes" id="UP000293475"/>
    </source>
</evidence>
<dbReference type="InterPro" id="IPR003356">
    <property type="entry name" value="DNA_methylase_A-5"/>
</dbReference>
<evidence type="ECO:0000259" key="3">
    <source>
        <dbReference type="Pfam" id="PF02384"/>
    </source>
</evidence>
<dbReference type="InterPro" id="IPR052916">
    <property type="entry name" value="Type-I_RE_MTase_Subunit"/>
</dbReference>
<comment type="caution">
    <text evidence="5">The sequence shown here is derived from an EMBL/GenBank/DDBJ whole genome shotgun (WGS) entry which is preliminary data.</text>
</comment>
<evidence type="ECO:0000259" key="4">
    <source>
        <dbReference type="Pfam" id="PF13588"/>
    </source>
</evidence>
<proteinExistence type="predicted"/>
<dbReference type="Pfam" id="PF02384">
    <property type="entry name" value="N6_Mtase"/>
    <property type="match status" value="1"/>
</dbReference>
<dbReference type="GO" id="GO:0008170">
    <property type="term" value="F:N-methyltransferase activity"/>
    <property type="evidence" value="ECO:0007669"/>
    <property type="project" value="InterPro"/>
</dbReference>
<dbReference type="GO" id="GO:0009307">
    <property type="term" value="P:DNA restriction-modification system"/>
    <property type="evidence" value="ECO:0007669"/>
    <property type="project" value="UniProtKB-KW"/>
</dbReference>
<dbReference type="InterPro" id="IPR044946">
    <property type="entry name" value="Restrct_endonuc_typeI_TRD_sf"/>
</dbReference>
<name>A0A0M0VP51_BIFLL</name>
<evidence type="ECO:0000256" key="2">
    <source>
        <dbReference type="ARBA" id="ARBA00023125"/>
    </source>
</evidence>
<accession>A0A0M0VP51</accession>
<dbReference type="GO" id="GO:0032259">
    <property type="term" value="P:methylation"/>
    <property type="evidence" value="ECO:0007669"/>
    <property type="project" value="UniProtKB-KW"/>
</dbReference>
<dbReference type="PRINTS" id="PR00507">
    <property type="entry name" value="N12N6MTFRASE"/>
</dbReference>
<dbReference type="Proteomes" id="UP000293475">
    <property type="component" value="Unassembled WGS sequence"/>
</dbReference>
<dbReference type="Pfam" id="PF13588">
    <property type="entry name" value="HSDR_N_2"/>
    <property type="match status" value="1"/>
</dbReference>
<protein>
    <submittedName>
        <fullName evidence="5">N-6 DNA Methylase</fullName>
    </submittedName>
</protein>
<dbReference type="GO" id="GO:0003677">
    <property type="term" value="F:DNA binding"/>
    <property type="evidence" value="ECO:0007669"/>
    <property type="project" value="UniProtKB-KW"/>
</dbReference>
<evidence type="ECO:0000313" key="5">
    <source>
        <dbReference type="EMBL" id="TCD78002.1"/>
    </source>
</evidence>
<dbReference type="REBASE" id="449272">
    <property type="entry name" value="M.Blo7055ORF5710P"/>
</dbReference>
<keyword evidence="1" id="KW-0680">Restriction system</keyword>
<dbReference type="PANTHER" id="PTHR42998:SF1">
    <property type="entry name" value="TYPE I RESTRICTION ENZYME HINDI METHYLASE SUBUNIT"/>
    <property type="match status" value="1"/>
</dbReference>
<gene>
    <name evidence="5" type="ORF">MCC10004_1151</name>
</gene>
<keyword evidence="5" id="KW-0808">Transferase</keyword>
<keyword evidence="5" id="KW-0489">Methyltransferase</keyword>